<dbReference type="AlphaFoldDB" id="A0A4Y2S0I8"/>
<gene>
    <name evidence="2" type="ORF">AVEN_252109_1</name>
</gene>
<keyword evidence="3" id="KW-1185">Reference proteome</keyword>
<evidence type="ECO:0000313" key="3">
    <source>
        <dbReference type="Proteomes" id="UP000499080"/>
    </source>
</evidence>
<feature type="region of interest" description="Disordered" evidence="1">
    <location>
        <begin position="189"/>
        <end position="215"/>
    </location>
</feature>
<evidence type="ECO:0000256" key="1">
    <source>
        <dbReference type="SAM" id="MobiDB-lite"/>
    </source>
</evidence>
<dbReference type="EMBL" id="BGPR01149042">
    <property type="protein sequence ID" value="GBN81668.1"/>
    <property type="molecule type" value="Genomic_DNA"/>
</dbReference>
<dbReference type="OrthoDB" id="10429797at2759"/>
<evidence type="ECO:0000313" key="2">
    <source>
        <dbReference type="EMBL" id="GBN81668.1"/>
    </source>
</evidence>
<comment type="caution">
    <text evidence="2">The sequence shown here is derived from an EMBL/GenBank/DDBJ whole genome shotgun (WGS) entry which is preliminary data.</text>
</comment>
<reference evidence="2 3" key="1">
    <citation type="journal article" date="2019" name="Sci. Rep.">
        <title>Orb-weaving spider Araneus ventricosus genome elucidates the spidroin gene catalogue.</title>
        <authorList>
            <person name="Kono N."/>
            <person name="Nakamura H."/>
            <person name="Ohtoshi R."/>
            <person name="Moran D.A.P."/>
            <person name="Shinohara A."/>
            <person name="Yoshida Y."/>
            <person name="Fujiwara M."/>
            <person name="Mori M."/>
            <person name="Tomita M."/>
            <person name="Arakawa K."/>
        </authorList>
    </citation>
    <scope>NUCLEOTIDE SEQUENCE [LARGE SCALE GENOMIC DNA]</scope>
</reference>
<protein>
    <submittedName>
        <fullName evidence="2">Uncharacterized protein</fullName>
    </submittedName>
</protein>
<organism evidence="2 3">
    <name type="scientific">Araneus ventricosus</name>
    <name type="common">Orbweaver spider</name>
    <name type="synonym">Epeira ventricosa</name>
    <dbReference type="NCBI Taxonomy" id="182803"/>
    <lineage>
        <taxon>Eukaryota</taxon>
        <taxon>Metazoa</taxon>
        <taxon>Ecdysozoa</taxon>
        <taxon>Arthropoda</taxon>
        <taxon>Chelicerata</taxon>
        <taxon>Arachnida</taxon>
        <taxon>Araneae</taxon>
        <taxon>Araneomorphae</taxon>
        <taxon>Entelegynae</taxon>
        <taxon>Araneoidea</taxon>
        <taxon>Araneidae</taxon>
        <taxon>Araneus</taxon>
    </lineage>
</organism>
<proteinExistence type="predicted"/>
<name>A0A4Y2S0I8_ARAVE</name>
<accession>A0A4Y2S0I8</accession>
<dbReference type="Proteomes" id="UP000499080">
    <property type="component" value="Unassembled WGS sequence"/>
</dbReference>
<sequence length="215" mass="23615">MRDLLAQSIFSSRSPSGFERRLRKRKVASSNPRLCAYSVFAIVCNEFDVTSLLQVLRVVTSSLLQTCFKLALLSCQICCRFAEQDRCNFAANKNCYLVVTGLYAHGKVEKGGSHLGKGRVLEGLGHRRRYGSGTRGSGKSPVKVVDDDKFQHGGVDEKHAHAVPQVHGGQVGDHWQSGTKTVCRGAKVQHGGHAYHHSRRHGVDVQPEADEGARH</sequence>